<evidence type="ECO:0000313" key="11">
    <source>
        <dbReference type="Proteomes" id="UP001500383"/>
    </source>
</evidence>
<dbReference type="Pfam" id="PF02028">
    <property type="entry name" value="BCCT"/>
    <property type="match status" value="1"/>
</dbReference>
<keyword evidence="7 9" id="KW-0472">Membrane</keyword>
<proteinExistence type="inferred from homology"/>
<evidence type="ECO:0000256" key="2">
    <source>
        <dbReference type="ARBA" id="ARBA00005658"/>
    </source>
</evidence>
<dbReference type="InterPro" id="IPR000060">
    <property type="entry name" value="BCCT_transptr"/>
</dbReference>
<gene>
    <name evidence="10" type="ORF">GCM10009831_21950</name>
</gene>
<feature type="region of interest" description="Disordered" evidence="8">
    <location>
        <begin position="531"/>
        <end position="569"/>
    </location>
</feature>
<feature type="transmembrane region" description="Helical" evidence="9">
    <location>
        <begin position="147"/>
        <end position="167"/>
    </location>
</feature>
<evidence type="ECO:0000256" key="7">
    <source>
        <dbReference type="ARBA" id="ARBA00023136"/>
    </source>
</evidence>
<feature type="transmembrane region" description="Helical" evidence="9">
    <location>
        <begin position="414"/>
        <end position="438"/>
    </location>
</feature>
<feature type="transmembrane region" description="Helical" evidence="9">
    <location>
        <begin position="16"/>
        <end position="35"/>
    </location>
</feature>
<evidence type="ECO:0000313" key="10">
    <source>
        <dbReference type="EMBL" id="GAA1711899.1"/>
    </source>
</evidence>
<evidence type="ECO:0000256" key="6">
    <source>
        <dbReference type="ARBA" id="ARBA00022989"/>
    </source>
</evidence>
<keyword evidence="5 9" id="KW-0812">Transmembrane</keyword>
<dbReference type="EMBL" id="BAAAQG010000010">
    <property type="protein sequence ID" value="GAA1711899.1"/>
    <property type="molecule type" value="Genomic_DNA"/>
</dbReference>
<reference evidence="10 11" key="1">
    <citation type="journal article" date="2019" name="Int. J. Syst. Evol. Microbiol.">
        <title>The Global Catalogue of Microorganisms (GCM) 10K type strain sequencing project: providing services to taxonomists for standard genome sequencing and annotation.</title>
        <authorList>
            <consortium name="The Broad Institute Genomics Platform"/>
            <consortium name="The Broad Institute Genome Sequencing Center for Infectious Disease"/>
            <person name="Wu L."/>
            <person name="Ma J."/>
        </authorList>
    </citation>
    <scope>NUCLEOTIDE SEQUENCE [LARGE SCALE GENOMIC DNA]</scope>
    <source>
        <strain evidence="10 11">JCM 16002</strain>
    </source>
</reference>
<protein>
    <submittedName>
        <fullName evidence="10">BCCT family transporter</fullName>
    </submittedName>
</protein>
<comment type="subcellular location">
    <subcellularLocation>
        <location evidence="1">Cell membrane</location>
        <topology evidence="1">Multi-pass membrane protein</topology>
    </subcellularLocation>
</comment>
<keyword evidence="11" id="KW-1185">Reference proteome</keyword>
<dbReference type="PANTHER" id="PTHR30047:SF7">
    <property type="entry name" value="HIGH-AFFINITY CHOLINE TRANSPORT PROTEIN"/>
    <property type="match status" value="1"/>
</dbReference>
<feature type="transmembrane region" description="Helical" evidence="9">
    <location>
        <begin position="55"/>
        <end position="74"/>
    </location>
</feature>
<feature type="transmembrane region" description="Helical" evidence="9">
    <location>
        <begin position="325"/>
        <end position="343"/>
    </location>
</feature>
<keyword evidence="3" id="KW-0813">Transport</keyword>
<evidence type="ECO:0000256" key="5">
    <source>
        <dbReference type="ARBA" id="ARBA00022692"/>
    </source>
</evidence>
<feature type="transmembrane region" description="Helical" evidence="9">
    <location>
        <begin position="195"/>
        <end position="213"/>
    </location>
</feature>
<organism evidence="10 11">
    <name type="scientific">Dietzia cercidiphylli</name>
    <dbReference type="NCBI Taxonomy" id="498199"/>
    <lineage>
        <taxon>Bacteria</taxon>
        <taxon>Bacillati</taxon>
        <taxon>Actinomycetota</taxon>
        <taxon>Actinomycetes</taxon>
        <taxon>Mycobacteriales</taxon>
        <taxon>Dietziaceae</taxon>
        <taxon>Dietzia</taxon>
    </lineage>
</organism>
<keyword evidence="6 9" id="KW-1133">Transmembrane helix</keyword>
<evidence type="ECO:0000256" key="9">
    <source>
        <dbReference type="SAM" id="Phobius"/>
    </source>
</evidence>
<feature type="transmembrane region" description="Helical" evidence="9">
    <location>
        <begin position="486"/>
        <end position="506"/>
    </location>
</feature>
<dbReference type="PANTHER" id="PTHR30047">
    <property type="entry name" value="HIGH-AFFINITY CHOLINE TRANSPORT PROTEIN-RELATED"/>
    <property type="match status" value="1"/>
</dbReference>
<feature type="transmembrane region" description="Helical" evidence="9">
    <location>
        <begin position="355"/>
        <end position="380"/>
    </location>
</feature>
<evidence type="ECO:0000256" key="3">
    <source>
        <dbReference type="ARBA" id="ARBA00022448"/>
    </source>
</evidence>
<comment type="similarity">
    <text evidence="2">Belongs to the BCCT transporter (TC 2.A.15) family.</text>
</comment>
<evidence type="ECO:0000256" key="1">
    <source>
        <dbReference type="ARBA" id="ARBA00004651"/>
    </source>
</evidence>
<feature type="transmembrane region" description="Helical" evidence="9">
    <location>
        <begin position="266"/>
        <end position="286"/>
    </location>
</feature>
<dbReference type="RefSeq" id="WP_182659589.1">
    <property type="nucleotide sequence ID" value="NZ_BAAAQG010000010.1"/>
</dbReference>
<accession>A0ABN2IUY1</accession>
<evidence type="ECO:0000256" key="4">
    <source>
        <dbReference type="ARBA" id="ARBA00022475"/>
    </source>
</evidence>
<feature type="transmembrane region" description="Helical" evidence="9">
    <location>
        <begin position="458"/>
        <end position="474"/>
    </location>
</feature>
<dbReference type="NCBIfam" id="TIGR00842">
    <property type="entry name" value="bcct"/>
    <property type="match status" value="1"/>
</dbReference>
<feature type="transmembrane region" description="Helical" evidence="9">
    <location>
        <begin position="233"/>
        <end position="254"/>
    </location>
</feature>
<keyword evidence="4" id="KW-1003">Cell membrane</keyword>
<evidence type="ECO:0000256" key="8">
    <source>
        <dbReference type="SAM" id="MobiDB-lite"/>
    </source>
</evidence>
<name>A0ABN2IUY1_9ACTN</name>
<sequence length="569" mass="61380">MSERITRALRLRTDPGVFLTTVGVILAFVVITFFAGEWVGSVFGTASGWIMTNLGWFYIFGVTAFLFFLVWIAISRFGHVRLGSDDEEPEHSTLTWFAMLFAAGIGSILMFWGVAEPISHFAEPPRGVEPASADAAREAIGFTLYHFGLHTWTIFALPALAFAYFIYKRKMPPRVSSIFAPIFGDKIFGPIGRTIDVVALVGTVFGVATSVGLGTLQINAGLSELFGIAMSPLVQVLVISVVTVIACISVAAGLEKGIKRLSNFNIAIAVGLLVFVLVTGPTLFLLKGTVESLGVYLTMLPELALWNNVFPANDDLAGWQNTWTVFYWAWTITWSPFVGIFIARISRGRTIRQFVFGVLGLPVAFSVLWFGIFGMASFHIELFGPGGLTEAVVDEGDIPGALFAFLSNYPLSTLVSGIAILVVVIFFTTSVDSAAMVVDMIASGKGDDVQVSPAHQRIIWGVLMGAVAATILAGTGEGGLTALQEVITVIGLPFFVMGFVMMYSLVRGISNDIGERPPTVTRQWRRAYSAEALEKNEDAPSPEPVGPLHHIPETEQDDGAPTPSKSDAT</sequence>
<dbReference type="Proteomes" id="UP001500383">
    <property type="component" value="Unassembled WGS sequence"/>
</dbReference>
<comment type="caution">
    <text evidence="10">The sequence shown here is derived from an EMBL/GenBank/DDBJ whole genome shotgun (WGS) entry which is preliminary data.</text>
</comment>
<feature type="transmembrane region" description="Helical" evidence="9">
    <location>
        <begin position="94"/>
        <end position="115"/>
    </location>
</feature>